<keyword evidence="2" id="KW-1185">Reference proteome</keyword>
<name>A0A5C8NKW4_9ACTN</name>
<evidence type="ECO:0000313" key="1">
    <source>
        <dbReference type="EMBL" id="TXL62359.1"/>
    </source>
</evidence>
<comment type="caution">
    <text evidence="1">The sequence shown here is derived from an EMBL/GenBank/DDBJ whole genome shotgun (WGS) entry which is preliminary data.</text>
</comment>
<dbReference type="Proteomes" id="UP000321571">
    <property type="component" value="Unassembled WGS sequence"/>
</dbReference>
<sequence>MSQDERGELHELLGELDQISPSADVLNLAAEWALPSELASFVGASSNDFPSVAPGQLWRLSWLGNQMLAVVLSQSSWWTRVAPLTTDVDLADEYTLLIDPRCTSLALQTATFLRASASVPTFTLAQYLGDVGQVEGRDAVEALLSLEVAMIDGTLRSDLSTGPMLAQSDWDRQEFLDSLQESMNWFEGAALSVLDDDGSIAGGSSSLDDSEADVSDLLRTSQDLPSLVEATGIAPGRLLSLKTGRAKPQGPEIEVLSSYFGSKVRVGHPENMRIAALELIAEPANRQLWLEAAQSSEAGAPLSPRKFLVDLIETPIAARTVYGPTSAPGNNATVEEWKRALRDRIAVRFRSES</sequence>
<reference evidence="1 2" key="1">
    <citation type="submission" date="2019-06" db="EMBL/GenBank/DDBJ databases">
        <title>Aeromicrobium sp. nov., isolated from a maize field.</title>
        <authorList>
            <person name="Lin S.-Y."/>
            <person name="Tsai C.-F."/>
            <person name="Young C.-C."/>
        </authorList>
    </citation>
    <scope>NUCLEOTIDE SEQUENCE [LARGE SCALE GENOMIC DNA]</scope>
    <source>
        <strain evidence="1 2">CC-CFT486</strain>
    </source>
</reference>
<proteinExistence type="predicted"/>
<dbReference type="AlphaFoldDB" id="A0A5C8NKW4"/>
<organism evidence="1 2">
    <name type="scientific">Aeromicrobium terrae</name>
    <dbReference type="NCBI Taxonomy" id="2498846"/>
    <lineage>
        <taxon>Bacteria</taxon>
        <taxon>Bacillati</taxon>
        <taxon>Actinomycetota</taxon>
        <taxon>Actinomycetes</taxon>
        <taxon>Propionibacteriales</taxon>
        <taxon>Nocardioidaceae</taxon>
        <taxon>Aeromicrobium</taxon>
    </lineage>
</organism>
<dbReference type="RefSeq" id="WP_147684978.1">
    <property type="nucleotide sequence ID" value="NZ_VDUX01000002.1"/>
</dbReference>
<accession>A0A5C8NKW4</accession>
<evidence type="ECO:0000313" key="2">
    <source>
        <dbReference type="Proteomes" id="UP000321571"/>
    </source>
</evidence>
<dbReference type="OrthoDB" id="9998603at2"/>
<gene>
    <name evidence="1" type="ORF">FHP06_06620</name>
</gene>
<dbReference type="EMBL" id="VDUX01000002">
    <property type="protein sequence ID" value="TXL62359.1"/>
    <property type="molecule type" value="Genomic_DNA"/>
</dbReference>
<protein>
    <submittedName>
        <fullName evidence="1">Uncharacterized protein</fullName>
    </submittedName>
</protein>